<sequence>MRLLKWGDKILELLYVESSRILCSNSKKTDDDVKLWRETLDGVSFVDALCRPVGNQFGIVGIQIAGTTMRLNVLMKDLGGIPRYFHLDNAEIPLSPHASNTKALQVDPLSDDAEAEQELIVLIDQMLHISDPLTVEEYILVDNQVVSKEQMMDEEIVKFVNSEDTQEPENNEESESLIKVKDALEGIAAVHQSIQIQQPTATIKRESTENEKNSTQTPTKVTEIAHSAIKTNKLRPMPQPPTKNQ</sequence>
<dbReference type="Proteomes" id="UP000789739">
    <property type="component" value="Unassembled WGS sequence"/>
</dbReference>
<evidence type="ECO:0000313" key="2">
    <source>
        <dbReference type="EMBL" id="CAG8635230.1"/>
    </source>
</evidence>
<accession>A0A9N9DH50</accession>
<feature type="region of interest" description="Disordered" evidence="1">
    <location>
        <begin position="198"/>
        <end position="222"/>
    </location>
</feature>
<gene>
    <name evidence="2" type="ORF">PBRASI_LOCUS9470</name>
</gene>
<dbReference type="OrthoDB" id="2434299at2759"/>
<organism evidence="2 3">
    <name type="scientific">Paraglomus brasilianum</name>
    <dbReference type="NCBI Taxonomy" id="144538"/>
    <lineage>
        <taxon>Eukaryota</taxon>
        <taxon>Fungi</taxon>
        <taxon>Fungi incertae sedis</taxon>
        <taxon>Mucoromycota</taxon>
        <taxon>Glomeromycotina</taxon>
        <taxon>Glomeromycetes</taxon>
        <taxon>Paraglomerales</taxon>
        <taxon>Paraglomeraceae</taxon>
        <taxon>Paraglomus</taxon>
    </lineage>
</organism>
<name>A0A9N9DH50_9GLOM</name>
<dbReference type="AlphaFoldDB" id="A0A9N9DH50"/>
<evidence type="ECO:0000256" key="1">
    <source>
        <dbReference type="SAM" id="MobiDB-lite"/>
    </source>
</evidence>
<evidence type="ECO:0000313" key="3">
    <source>
        <dbReference type="Proteomes" id="UP000789739"/>
    </source>
</evidence>
<comment type="caution">
    <text evidence="2">The sequence shown here is derived from an EMBL/GenBank/DDBJ whole genome shotgun (WGS) entry which is preliminary data.</text>
</comment>
<dbReference type="EMBL" id="CAJVPI010002082">
    <property type="protein sequence ID" value="CAG8635230.1"/>
    <property type="molecule type" value="Genomic_DNA"/>
</dbReference>
<feature type="compositionally biased region" description="Basic and acidic residues" evidence="1">
    <location>
        <begin position="203"/>
        <end position="212"/>
    </location>
</feature>
<keyword evidence="3" id="KW-1185">Reference proteome</keyword>
<protein>
    <submittedName>
        <fullName evidence="2">11106_t:CDS:1</fullName>
    </submittedName>
</protein>
<proteinExistence type="predicted"/>
<reference evidence="2" key="1">
    <citation type="submission" date="2021-06" db="EMBL/GenBank/DDBJ databases">
        <authorList>
            <person name="Kallberg Y."/>
            <person name="Tangrot J."/>
            <person name="Rosling A."/>
        </authorList>
    </citation>
    <scope>NUCLEOTIDE SEQUENCE</scope>
    <source>
        <strain evidence="2">BR232B</strain>
    </source>
</reference>